<protein>
    <submittedName>
        <fullName evidence="1">Uncharacterized protein</fullName>
    </submittedName>
</protein>
<gene>
    <name evidence="1" type="ORF">L9F63_025508</name>
</gene>
<accession>A0AAD8E4K7</accession>
<dbReference type="AlphaFoldDB" id="A0AAD8E4K7"/>
<dbReference type="EMBL" id="JASPKZ010009620">
    <property type="protein sequence ID" value="KAJ9576596.1"/>
    <property type="molecule type" value="Genomic_DNA"/>
</dbReference>
<comment type="caution">
    <text evidence="1">The sequence shown here is derived from an EMBL/GenBank/DDBJ whole genome shotgun (WGS) entry which is preliminary data.</text>
</comment>
<evidence type="ECO:0000313" key="2">
    <source>
        <dbReference type="Proteomes" id="UP001233999"/>
    </source>
</evidence>
<feature type="non-terminal residue" evidence="1">
    <location>
        <position position="77"/>
    </location>
</feature>
<reference evidence="1" key="1">
    <citation type="journal article" date="2023" name="IScience">
        <title>Live-bearing cockroach genome reveals convergent evolutionary mechanisms linked to viviparity in insects and beyond.</title>
        <authorList>
            <person name="Fouks B."/>
            <person name="Harrison M.C."/>
            <person name="Mikhailova A.A."/>
            <person name="Marchal E."/>
            <person name="English S."/>
            <person name="Carruthers M."/>
            <person name="Jennings E.C."/>
            <person name="Chiamaka E.L."/>
            <person name="Frigard R.A."/>
            <person name="Pippel M."/>
            <person name="Attardo G.M."/>
            <person name="Benoit J.B."/>
            <person name="Bornberg-Bauer E."/>
            <person name="Tobe S.S."/>
        </authorList>
    </citation>
    <scope>NUCLEOTIDE SEQUENCE</scope>
    <source>
        <strain evidence="1">Stay&amp;Tobe</strain>
    </source>
</reference>
<dbReference type="Proteomes" id="UP001233999">
    <property type="component" value="Unassembled WGS sequence"/>
</dbReference>
<reference evidence="1" key="2">
    <citation type="submission" date="2023-05" db="EMBL/GenBank/DDBJ databases">
        <authorList>
            <person name="Fouks B."/>
        </authorList>
    </citation>
    <scope>NUCLEOTIDE SEQUENCE</scope>
    <source>
        <strain evidence="1">Stay&amp;Tobe</strain>
        <tissue evidence="1">Testes</tissue>
    </source>
</reference>
<keyword evidence="2" id="KW-1185">Reference proteome</keyword>
<organism evidence="1 2">
    <name type="scientific">Diploptera punctata</name>
    <name type="common">Pacific beetle cockroach</name>
    <dbReference type="NCBI Taxonomy" id="6984"/>
    <lineage>
        <taxon>Eukaryota</taxon>
        <taxon>Metazoa</taxon>
        <taxon>Ecdysozoa</taxon>
        <taxon>Arthropoda</taxon>
        <taxon>Hexapoda</taxon>
        <taxon>Insecta</taxon>
        <taxon>Pterygota</taxon>
        <taxon>Neoptera</taxon>
        <taxon>Polyneoptera</taxon>
        <taxon>Dictyoptera</taxon>
        <taxon>Blattodea</taxon>
        <taxon>Blaberoidea</taxon>
        <taxon>Blaberidae</taxon>
        <taxon>Diplopterinae</taxon>
        <taxon>Diploptera</taxon>
    </lineage>
</organism>
<evidence type="ECO:0000313" key="1">
    <source>
        <dbReference type="EMBL" id="KAJ9576596.1"/>
    </source>
</evidence>
<feature type="non-terminal residue" evidence="1">
    <location>
        <position position="1"/>
    </location>
</feature>
<name>A0AAD8E4K7_DIPPU</name>
<proteinExistence type="predicted"/>
<sequence>GMQKTVCLRLQYKIFMIYEPYALTPANLVKAHSLILKFVNICTSYNSVTVHNTSQNDSSTTNCGRELSTSMFMLRSM</sequence>